<protein>
    <submittedName>
        <fullName evidence="1">Uncharacterized protein</fullName>
    </submittedName>
</protein>
<dbReference type="EMBL" id="JASCZI010120830">
    <property type="protein sequence ID" value="MED6154854.1"/>
    <property type="molecule type" value="Genomic_DNA"/>
</dbReference>
<accession>A0ABU6U160</accession>
<comment type="caution">
    <text evidence="1">The sequence shown here is derived from an EMBL/GenBank/DDBJ whole genome shotgun (WGS) entry which is preliminary data.</text>
</comment>
<proteinExistence type="predicted"/>
<name>A0ABU6U160_9FABA</name>
<dbReference type="Proteomes" id="UP001341840">
    <property type="component" value="Unassembled WGS sequence"/>
</dbReference>
<keyword evidence="2" id="KW-1185">Reference proteome</keyword>
<sequence length="103" mass="11984">MWMALTKLALSSQQLLKKQQAGVSVQSYRLGQISNFHRVRIAKRWTGGTPMVDSHLMLSMQLKCISSLPFTFIIIYLDDNAPWNKMFRYSTLEYVNSFHILKN</sequence>
<organism evidence="1 2">
    <name type="scientific">Stylosanthes scabra</name>
    <dbReference type="NCBI Taxonomy" id="79078"/>
    <lineage>
        <taxon>Eukaryota</taxon>
        <taxon>Viridiplantae</taxon>
        <taxon>Streptophyta</taxon>
        <taxon>Embryophyta</taxon>
        <taxon>Tracheophyta</taxon>
        <taxon>Spermatophyta</taxon>
        <taxon>Magnoliopsida</taxon>
        <taxon>eudicotyledons</taxon>
        <taxon>Gunneridae</taxon>
        <taxon>Pentapetalae</taxon>
        <taxon>rosids</taxon>
        <taxon>fabids</taxon>
        <taxon>Fabales</taxon>
        <taxon>Fabaceae</taxon>
        <taxon>Papilionoideae</taxon>
        <taxon>50 kb inversion clade</taxon>
        <taxon>dalbergioids sensu lato</taxon>
        <taxon>Dalbergieae</taxon>
        <taxon>Pterocarpus clade</taxon>
        <taxon>Stylosanthes</taxon>
    </lineage>
</organism>
<evidence type="ECO:0000313" key="1">
    <source>
        <dbReference type="EMBL" id="MED6154854.1"/>
    </source>
</evidence>
<gene>
    <name evidence="1" type="ORF">PIB30_000358</name>
</gene>
<reference evidence="1 2" key="1">
    <citation type="journal article" date="2023" name="Plants (Basel)">
        <title>Bridging the Gap: Combining Genomics and Transcriptomics Approaches to Understand Stylosanthes scabra, an Orphan Legume from the Brazilian Caatinga.</title>
        <authorList>
            <person name="Ferreira-Neto J.R.C."/>
            <person name="da Silva M.D."/>
            <person name="Binneck E."/>
            <person name="de Melo N.F."/>
            <person name="da Silva R.H."/>
            <person name="de Melo A.L.T.M."/>
            <person name="Pandolfi V."/>
            <person name="Bustamante F.O."/>
            <person name="Brasileiro-Vidal A.C."/>
            <person name="Benko-Iseppon A.M."/>
        </authorList>
    </citation>
    <scope>NUCLEOTIDE SEQUENCE [LARGE SCALE GENOMIC DNA]</scope>
    <source>
        <tissue evidence="1">Leaves</tissue>
    </source>
</reference>
<evidence type="ECO:0000313" key="2">
    <source>
        <dbReference type="Proteomes" id="UP001341840"/>
    </source>
</evidence>